<dbReference type="RefSeq" id="WP_313498858.1">
    <property type="nucleotide sequence ID" value="NZ_CP134879.1"/>
</dbReference>
<evidence type="ECO:0000313" key="5">
    <source>
        <dbReference type="EMBL" id="WNM24711.1"/>
    </source>
</evidence>
<dbReference type="EMBL" id="CP134879">
    <property type="protein sequence ID" value="WNM24711.1"/>
    <property type="molecule type" value="Genomic_DNA"/>
</dbReference>
<dbReference type="AlphaFoldDB" id="A0AA96F5Y4"/>
<dbReference type="GO" id="GO:0006355">
    <property type="term" value="P:regulation of DNA-templated transcription"/>
    <property type="evidence" value="ECO:0007669"/>
    <property type="project" value="InterPro"/>
</dbReference>
<evidence type="ECO:0000256" key="2">
    <source>
        <dbReference type="ARBA" id="ARBA00023125"/>
    </source>
</evidence>
<keyword evidence="6" id="KW-1185">Reference proteome</keyword>
<dbReference type="Proteomes" id="UP001304125">
    <property type="component" value="Chromosome"/>
</dbReference>
<dbReference type="PROSITE" id="PS00622">
    <property type="entry name" value="HTH_LUXR_1"/>
    <property type="match status" value="1"/>
</dbReference>
<sequence>MPSELVLGRARSDIDVMSRAGLPLHTFLDEASAVVERVLPIAGGCLATLDPATAMVSSHRKFSGLTGHNEADVQWARIEYGEDEPTAFQTLVRTGSSAVGMHEWTQGDVSASTRMAEIMIPYYDFHDEARTVLRDRHGAWGAIAVFRGSDDAPFDAAELSFLEDVAPSFTRGIRIGMLAQVSAARAVQSHGPSVVIVDGDDRLVQASAGAAAHLEQMASNPGAGDPLSLVHELVPAARRLARGQIDQTPRVRIRTREGIWLVLHASPLGGAGERAGDVVVTIEEARPQEVIGLVADAFGLTARERDVTAHVLRGADTKEIAAAMHVSPYTVQDHLKSIFEKASVASRRELVSRVYFDQYMPRQGDDVRMDGFFAA</sequence>
<dbReference type="PRINTS" id="PR00038">
    <property type="entry name" value="HTHLUXR"/>
</dbReference>
<feature type="domain" description="HTH luxR-type" evidence="4">
    <location>
        <begin position="293"/>
        <end position="359"/>
    </location>
</feature>
<name>A0AA96F5Y4_9MICO</name>
<proteinExistence type="predicted"/>
<protein>
    <submittedName>
        <fullName evidence="5">LuxR C-terminal-related transcriptional regulator</fullName>
    </submittedName>
</protein>
<dbReference type="InterPro" id="IPR036388">
    <property type="entry name" value="WH-like_DNA-bd_sf"/>
</dbReference>
<dbReference type="SUPFAM" id="SSF46894">
    <property type="entry name" value="C-terminal effector domain of the bipartite response regulators"/>
    <property type="match status" value="1"/>
</dbReference>
<dbReference type="SMART" id="SM00421">
    <property type="entry name" value="HTH_LUXR"/>
    <property type="match status" value="1"/>
</dbReference>
<gene>
    <name evidence="5" type="ORF">RN606_00755</name>
</gene>
<dbReference type="PANTHER" id="PTHR44688">
    <property type="entry name" value="DNA-BINDING TRANSCRIPTIONAL ACTIVATOR DEVR_DOSR"/>
    <property type="match status" value="1"/>
</dbReference>
<evidence type="ECO:0000259" key="4">
    <source>
        <dbReference type="PROSITE" id="PS50043"/>
    </source>
</evidence>
<organism evidence="5 6">
    <name type="scientific">Demequina capsici</name>
    <dbReference type="NCBI Taxonomy" id="3075620"/>
    <lineage>
        <taxon>Bacteria</taxon>
        <taxon>Bacillati</taxon>
        <taxon>Actinomycetota</taxon>
        <taxon>Actinomycetes</taxon>
        <taxon>Micrococcales</taxon>
        <taxon>Demequinaceae</taxon>
        <taxon>Demequina</taxon>
    </lineage>
</organism>
<evidence type="ECO:0000256" key="1">
    <source>
        <dbReference type="ARBA" id="ARBA00023015"/>
    </source>
</evidence>
<dbReference type="InterPro" id="IPR000792">
    <property type="entry name" value="Tscrpt_reg_LuxR_C"/>
</dbReference>
<keyword evidence="3" id="KW-0804">Transcription</keyword>
<dbReference type="CDD" id="cd06170">
    <property type="entry name" value="LuxR_C_like"/>
    <property type="match status" value="1"/>
</dbReference>
<reference evidence="5 6" key="1">
    <citation type="submission" date="2023-09" db="EMBL/GenBank/DDBJ databases">
        <title>Demequina sp. a novel bacteria isolated from Capsicum annuum.</title>
        <authorList>
            <person name="Humaira Z."/>
            <person name="Lee J."/>
            <person name="Cho D."/>
        </authorList>
    </citation>
    <scope>NUCLEOTIDE SEQUENCE [LARGE SCALE GENOMIC DNA]</scope>
    <source>
        <strain evidence="5 6">OYTSA14</strain>
    </source>
</reference>
<keyword evidence="2" id="KW-0238">DNA-binding</keyword>
<dbReference type="PANTHER" id="PTHR44688:SF16">
    <property type="entry name" value="DNA-BINDING TRANSCRIPTIONAL ACTIVATOR DEVR_DOSR"/>
    <property type="match status" value="1"/>
</dbReference>
<evidence type="ECO:0000313" key="6">
    <source>
        <dbReference type="Proteomes" id="UP001304125"/>
    </source>
</evidence>
<accession>A0AA96F5Y4</accession>
<evidence type="ECO:0000256" key="3">
    <source>
        <dbReference type="ARBA" id="ARBA00023163"/>
    </source>
</evidence>
<keyword evidence="1" id="KW-0805">Transcription regulation</keyword>
<dbReference type="Gene3D" id="1.10.10.10">
    <property type="entry name" value="Winged helix-like DNA-binding domain superfamily/Winged helix DNA-binding domain"/>
    <property type="match status" value="1"/>
</dbReference>
<dbReference type="GO" id="GO:0003677">
    <property type="term" value="F:DNA binding"/>
    <property type="evidence" value="ECO:0007669"/>
    <property type="project" value="UniProtKB-KW"/>
</dbReference>
<dbReference type="InterPro" id="IPR016032">
    <property type="entry name" value="Sig_transdc_resp-reg_C-effctor"/>
</dbReference>
<dbReference type="PROSITE" id="PS50043">
    <property type="entry name" value="HTH_LUXR_2"/>
    <property type="match status" value="1"/>
</dbReference>
<dbReference type="Pfam" id="PF00196">
    <property type="entry name" value="GerE"/>
    <property type="match status" value="1"/>
</dbReference>